<dbReference type="GO" id="GO:0006281">
    <property type="term" value="P:DNA repair"/>
    <property type="evidence" value="ECO:0007669"/>
    <property type="project" value="UniProtKB-KW"/>
</dbReference>
<organism evidence="22 23">
    <name type="scientific">Calocera cornea HHB12733</name>
    <dbReference type="NCBI Taxonomy" id="1353952"/>
    <lineage>
        <taxon>Eukaryota</taxon>
        <taxon>Fungi</taxon>
        <taxon>Dikarya</taxon>
        <taxon>Basidiomycota</taxon>
        <taxon>Agaricomycotina</taxon>
        <taxon>Dacrymycetes</taxon>
        <taxon>Dacrymycetales</taxon>
        <taxon>Dacrymycetaceae</taxon>
        <taxon>Calocera</taxon>
    </lineage>
</organism>
<feature type="region of interest" description="Disordered" evidence="20">
    <location>
        <begin position="119"/>
        <end position="142"/>
    </location>
</feature>
<dbReference type="GO" id="GO:0008270">
    <property type="term" value="F:zinc ion binding"/>
    <property type="evidence" value="ECO:0007669"/>
    <property type="project" value="UniProtKB-KW"/>
</dbReference>
<evidence type="ECO:0000256" key="8">
    <source>
        <dbReference type="ARBA" id="ARBA00022723"/>
    </source>
</evidence>
<evidence type="ECO:0000256" key="2">
    <source>
        <dbReference type="ARBA" id="ARBA00004123"/>
    </source>
</evidence>
<evidence type="ECO:0000256" key="10">
    <source>
        <dbReference type="ARBA" id="ARBA00022771"/>
    </source>
</evidence>
<accession>A0A165DBH0</accession>
<evidence type="ECO:0000256" key="15">
    <source>
        <dbReference type="ARBA" id="ARBA00023242"/>
    </source>
</evidence>
<dbReference type="InterPro" id="IPR006642">
    <property type="entry name" value="Rad18_UBZ4"/>
</dbReference>
<name>A0A165DBH0_9BASI</name>
<evidence type="ECO:0000256" key="17">
    <source>
        <dbReference type="ARBA" id="ARBA00074353"/>
    </source>
</evidence>
<dbReference type="SMART" id="SM00734">
    <property type="entry name" value="ZnF_Rad18"/>
    <property type="match status" value="1"/>
</dbReference>
<evidence type="ECO:0000259" key="21">
    <source>
        <dbReference type="PROSITE" id="PS50089"/>
    </source>
</evidence>
<dbReference type="Pfam" id="PF13923">
    <property type="entry name" value="zf-C3HC4_2"/>
    <property type="match status" value="1"/>
</dbReference>
<dbReference type="NCBIfam" id="TIGR00599">
    <property type="entry name" value="rad18"/>
    <property type="match status" value="1"/>
</dbReference>
<evidence type="ECO:0000313" key="23">
    <source>
        <dbReference type="Proteomes" id="UP000076842"/>
    </source>
</evidence>
<dbReference type="InterPro" id="IPR039577">
    <property type="entry name" value="Rad18"/>
</dbReference>
<protein>
    <recommendedName>
        <fullName evidence="6">Postreplication repair E3 ubiquitin-protein ligase RAD18</fullName>
        <ecNumber evidence="5">2.3.2.27</ecNumber>
    </recommendedName>
    <alternativeName>
        <fullName evidence="17">Postreplication repair E3 ubiquitin-protein ligase rad18</fullName>
    </alternativeName>
    <alternativeName>
        <fullName evidence="16 18">RING-type E3 ubiquitin transferase RAD18</fullName>
    </alternativeName>
</protein>
<dbReference type="GO" id="GO:0061630">
    <property type="term" value="F:ubiquitin protein ligase activity"/>
    <property type="evidence" value="ECO:0007669"/>
    <property type="project" value="UniProtKB-EC"/>
</dbReference>
<comment type="catalytic activity">
    <reaction evidence="1">
        <text>S-ubiquitinyl-[E2 ubiquitin-conjugating enzyme]-L-cysteine + [acceptor protein]-L-lysine = [E2 ubiquitin-conjugating enzyme]-L-cysteine + N(6)-ubiquitinyl-[acceptor protein]-L-lysine.</text>
        <dbReference type="EC" id="2.3.2.27"/>
    </reaction>
</comment>
<dbReference type="InParanoid" id="A0A165DBH0"/>
<evidence type="ECO:0000256" key="13">
    <source>
        <dbReference type="ARBA" id="ARBA00023125"/>
    </source>
</evidence>
<evidence type="ECO:0000256" key="11">
    <source>
        <dbReference type="ARBA" id="ARBA00022786"/>
    </source>
</evidence>
<dbReference type="SMART" id="SM00184">
    <property type="entry name" value="RING"/>
    <property type="match status" value="1"/>
</dbReference>
<dbReference type="InterPro" id="IPR001841">
    <property type="entry name" value="Znf_RING"/>
</dbReference>
<dbReference type="FunCoup" id="A0A165DBH0">
    <property type="interactions" value="172"/>
</dbReference>
<keyword evidence="10 19" id="KW-0863">Zinc-finger</keyword>
<dbReference type="InterPro" id="IPR017907">
    <property type="entry name" value="Znf_RING_CS"/>
</dbReference>
<proteinExistence type="inferred from homology"/>
<dbReference type="Gene3D" id="3.30.40.10">
    <property type="entry name" value="Zinc/RING finger domain, C3HC4 (zinc finger)"/>
    <property type="match status" value="1"/>
</dbReference>
<comment type="subcellular location">
    <subcellularLocation>
        <location evidence="2">Nucleus</location>
    </subcellularLocation>
</comment>
<evidence type="ECO:0000256" key="20">
    <source>
        <dbReference type="SAM" id="MobiDB-lite"/>
    </source>
</evidence>
<dbReference type="GO" id="GO:0003697">
    <property type="term" value="F:single-stranded DNA binding"/>
    <property type="evidence" value="ECO:0007669"/>
    <property type="project" value="InterPro"/>
</dbReference>
<keyword evidence="15" id="KW-0539">Nucleus</keyword>
<dbReference type="InterPro" id="IPR004580">
    <property type="entry name" value="Rad18_fungi"/>
</dbReference>
<dbReference type="AlphaFoldDB" id="A0A165DBH0"/>
<keyword evidence="12" id="KW-0862">Zinc</keyword>
<dbReference type="EMBL" id="KV424065">
    <property type="protein sequence ID" value="KZT52460.1"/>
    <property type="molecule type" value="Genomic_DNA"/>
</dbReference>
<evidence type="ECO:0000256" key="19">
    <source>
        <dbReference type="PROSITE-ProRule" id="PRU00175"/>
    </source>
</evidence>
<dbReference type="GO" id="GO:0006301">
    <property type="term" value="P:DNA damage tolerance"/>
    <property type="evidence" value="ECO:0007669"/>
    <property type="project" value="InterPro"/>
</dbReference>
<comment type="pathway">
    <text evidence="3">Protein modification; protein ubiquitination.</text>
</comment>
<evidence type="ECO:0000256" key="7">
    <source>
        <dbReference type="ARBA" id="ARBA00022679"/>
    </source>
</evidence>
<keyword evidence="23" id="KW-1185">Reference proteome</keyword>
<dbReference type="PANTHER" id="PTHR14134">
    <property type="entry name" value="E3 UBIQUITIN-PROTEIN LIGASE RAD18"/>
    <property type="match status" value="1"/>
</dbReference>
<dbReference type="FunFam" id="3.30.40.10:FF:000172">
    <property type="entry name" value="E3 ubiquitin-protein ligase RAD18"/>
    <property type="match status" value="1"/>
</dbReference>
<dbReference type="SUPFAM" id="SSF57850">
    <property type="entry name" value="RING/U-box"/>
    <property type="match status" value="1"/>
</dbReference>
<evidence type="ECO:0000256" key="12">
    <source>
        <dbReference type="ARBA" id="ARBA00022833"/>
    </source>
</evidence>
<dbReference type="InterPro" id="IPR013083">
    <property type="entry name" value="Znf_RING/FYVE/PHD"/>
</dbReference>
<sequence length="394" mass="43627">MDLASALAATGADDVSDPSDFPESFGVLRTLDRTLRCPICKDLFNAPVLLATCGHSFCSLCIREALKEGEKKECSACRVPTQESSIKKNIGLEESVEAYKVARAIVLSFANDVVSRKRRREETVNGMDETPRPKRVKRESSDQVMQILDLDDERTEESEDSEVEMVENSKALVHCPICTRKVPANRINAHIDEACPEEQLPGDKGKGKAQWAMLLGGPGGKKSAKGGRKGSGKERDRSSSPPPRPLAKVSYHTLSNKQVKGLLLDQGLPEAGDRKQWEQRHAQWITMYNANLDSSKPKAVELLRRDLDRWERLRVRDEKEKEARVSRVDSKGYEKSQDDHFAKLIAQARASAKGNPNVIKQGATSDKPIEISSDVEMEPETTARGGAQLIPPES</sequence>
<reference evidence="22 23" key="1">
    <citation type="journal article" date="2016" name="Mol. Biol. Evol.">
        <title>Comparative Genomics of Early-Diverging Mushroom-Forming Fungi Provides Insights into the Origins of Lignocellulose Decay Capabilities.</title>
        <authorList>
            <person name="Nagy L.G."/>
            <person name="Riley R."/>
            <person name="Tritt A."/>
            <person name="Adam C."/>
            <person name="Daum C."/>
            <person name="Floudas D."/>
            <person name="Sun H."/>
            <person name="Yadav J.S."/>
            <person name="Pangilinan J."/>
            <person name="Larsson K.H."/>
            <person name="Matsuura K."/>
            <person name="Barry K."/>
            <person name="Labutti K."/>
            <person name="Kuo R."/>
            <person name="Ohm R.A."/>
            <person name="Bhattacharya S.S."/>
            <person name="Shirouzu T."/>
            <person name="Yoshinaga Y."/>
            <person name="Martin F.M."/>
            <person name="Grigoriev I.V."/>
            <person name="Hibbett D.S."/>
        </authorList>
    </citation>
    <scope>NUCLEOTIDE SEQUENCE [LARGE SCALE GENOMIC DNA]</scope>
    <source>
        <strain evidence="22 23">HHB12733</strain>
    </source>
</reference>
<evidence type="ECO:0000256" key="16">
    <source>
        <dbReference type="ARBA" id="ARBA00031783"/>
    </source>
</evidence>
<keyword evidence="14" id="KW-0234">DNA repair</keyword>
<dbReference type="GO" id="GO:0097505">
    <property type="term" value="C:Rad6-Rad18 complex"/>
    <property type="evidence" value="ECO:0007669"/>
    <property type="project" value="TreeGrafter"/>
</dbReference>
<gene>
    <name evidence="22" type="ORF">CALCODRAFT_487103</name>
</gene>
<feature type="domain" description="RING-type" evidence="21">
    <location>
        <begin position="37"/>
        <end position="78"/>
    </location>
</feature>
<keyword evidence="11" id="KW-0833">Ubl conjugation pathway</keyword>
<evidence type="ECO:0000256" key="5">
    <source>
        <dbReference type="ARBA" id="ARBA00012483"/>
    </source>
</evidence>
<comment type="similarity">
    <text evidence="4">Belongs to the RAD18 family.</text>
</comment>
<evidence type="ECO:0000256" key="6">
    <source>
        <dbReference type="ARBA" id="ARBA00015551"/>
    </source>
</evidence>
<dbReference type="PROSITE" id="PS50089">
    <property type="entry name" value="ZF_RING_2"/>
    <property type="match status" value="1"/>
</dbReference>
<dbReference type="GO" id="GO:0006513">
    <property type="term" value="P:protein monoubiquitination"/>
    <property type="evidence" value="ECO:0007669"/>
    <property type="project" value="InterPro"/>
</dbReference>
<feature type="region of interest" description="Disordered" evidence="20">
    <location>
        <begin position="197"/>
        <end position="251"/>
    </location>
</feature>
<dbReference type="GO" id="GO:0005634">
    <property type="term" value="C:nucleus"/>
    <property type="evidence" value="ECO:0007669"/>
    <property type="project" value="UniProtKB-SubCell"/>
</dbReference>
<evidence type="ECO:0000256" key="18">
    <source>
        <dbReference type="ARBA" id="ARBA00082369"/>
    </source>
</evidence>
<dbReference type="STRING" id="1353952.A0A165DBH0"/>
<feature type="region of interest" description="Disordered" evidence="20">
    <location>
        <begin position="352"/>
        <end position="394"/>
    </location>
</feature>
<dbReference type="Gene3D" id="3.30.160.60">
    <property type="entry name" value="Classic Zinc Finger"/>
    <property type="match status" value="1"/>
</dbReference>
<evidence type="ECO:0000256" key="14">
    <source>
        <dbReference type="ARBA" id="ARBA00023204"/>
    </source>
</evidence>
<dbReference type="Proteomes" id="UP000076842">
    <property type="component" value="Unassembled WGS sequence"/>
</dbReference>
<dbReference type="PROSITE" id="PS00518">
    <property type="entry name" value="ZF_RING_1"/>
    <property type="match status" value="1"/>
</dbReference>
<dbReference type="EC" id="2.3.2.27" evidence="5"/>
<evidence type="ECO:0000256" key="4">
    <source>
        <dbReference type="ARBA" id="ARBA00009506"/>
    </source>
</evidence>
<evidence type="ECO:0000256" key="3">
    <source>
        <dbReference type="ARBA" id="ARBA00004906"/>
    </source>
</evidence>
<keyword evidence="9" id="KW-0227">DNA damage</keyword>
<keyword evidence="13" id="KW-0238">DNA-binding</keyword>
<dbReference type="PANTHER" id="PTHR14134:SF2">
    <property type="entry name" value="E3 UBIQUITIN-PROTEIN LIGASE RAD18"/>
    <property type="match status" value="1"/>
</dbReference>
<evidence type="ECO:0000313" key="22">
    <source>
        <dbReference type="EMBL" id="KZT52460.1"/>
    </source>
</evidence>
<evidence type="ECO:0000256" key="9">
    <source>
        <dbReference type="ARBA" id="ARBA00022763"/>
    </source>
</evidence>
<dbReference type="OrthoDB" id="9049620at2759"/>
<evidence type="ECO:0000256" key="1">
    <source>
        <dbReference type="ARBA" id="ARBA00000900"/>
    </source>
</evidence>
<keyword evidence="8" id="KW-0479">Metal-binding</keyword>
<keyword evidence="7" id="KW-0808">Transferase</keyword>